<evidence type="ECO:0000313" key="1">
    <source>
        <dbReference type="EMBL" id="MEE2061193.1"/>
    </source>
</evidence>
<name>A0ABU7LI23_9NOCA</name>
<comment type="caution">
    <text evidence="1">The sequence shown here is derived from an EMBL/GenBank/DDBJ whole genome shotgun (WGS) entry which is preliminary data.</text>
</comment>
<dbReference type="EMBL" id="JAUTXY010000016">
    <property type="protein sequence ID" value="MEE2061193.1"/>
    <property type="molecule type" value="Genomic_DNA"/>
</dbReference>
<dbReference type="RefSeq" id="WP_330136360.1">
    <property type="nucleotide sequence ID" value="NZ_JAUTXY010000016.1"/>
</dbReference>
<accession>A0ABU7LI23</accession>
<gene>
    <name evidence="1" type="ORF">Q7514_27070</name>
</gene>
<dbReference type="SUPFAM" id="SSF109854">
    <property type="entry name" value="DinB/YfiT-like putative metalloenzymes"/>
    <property type="match status" value="1"/>
</dbReference>
<dbReference type="InterPro" id="IPR007061">
    <property type="entry name" value="MST-like"/>
</dbReference>
<dbReference type="Proteomes" id="UP001336020">
    <property type="component" value="Unassembled WGS sequence"/>
</dbReference>
<keyword evidence="2" id="KW-1185">Reference proteome</keyword>
<dbReference type="Gene3D" id="1.20.120.450">
    <property type="entry name" value="dinb family like domain"/>
    <property type="match status" value="1"/>
</dbReference>
<reference evidence="1 2" key="1">
    <citation type="submission" date="2023-07" db="EMBL/GenBank/DDBJ databases">
        <authorList>
            <person name="Girao M."/>
            <person name="Carvalho M.F."/>
        </authorList>
    </citation>
    <scope>NUCLEOTIDE SEQUENCE [LARGE SCALE GENOMIC DNA]</scope>
    <source>
        <strain evidence="1 2">YIM65754</strain>
    </source>
</reference>
<proteinExistence type="predicted"/>
<protein>
    <submittedName>
        <fullName evidence="1">DUF664 domain-containing protein</fullName>
    </submittedName>
</protein>
<dbReference type="Pfam" id="PF04978">
    <property type="entry name" value="MST"/>
    <property type="match status" value="1"/>
</dbReference>
<sequence length="173" mass="18491">MTTQTDRETELLLTILGNQFAGLHGSLSGLTAEQARSIPSASAMSLAALLNHLIDGLEATIDRISGEQSRASDPVAAWMAGWEVDDEESVADQVARLDATAGRFAARLRAEPDLDRVVDIPAGAAVWLDQGVPFTVRFLVLHQVEEWARHAGHADIIRESIDGATADVLAEAP</sequence>
<evidence type="ECO:0000313" key="2">
    <source>
        <dbReference type="Proteomes" id="UP001336020"/>
    </source>
</evidence>
<organism evidence="1 2">
    <name type="scientific">Rhodococcus artemisiae</name>
    <dbReference type="NCBI Taxonomy" id="714159"/>
    <lineage>
        <taxon>Bacteria</taxon>
        <taxon>Bacillati</taxon>
        <taxon>Actinomycetota</taxon>
        <taxon>Actinomycetes</taxon>
        <taxon>Mycobacteriales</taxon>
        <taxon>Nocardiaceae</taxon>
        <taxon>Rhodococcus</taxon>
    </lineage>
</organism>
<dbReference type="InterPro" id="IPR034660">
    <property type="entry name" value="DinB/YfiT-like"/>
</dbReference>